<name>A0A2K1L1D1_PHYPA</name>
<keyword evidence="3" id="KW-1185">Reference proteome</keyword>
<proteinExistence type="predicted"/>
<dbReference type="EnsemblPlants" id="Pp3c2_13579V3.1">
    <property type="protein sequence ID" value="PAC:32936211.CDS.1"/>
    <property type="gene ID" value="Pp3c2_13579"/>
</dbReference>
<organism evidence="1">
    <name type="scientific">Physcomitrium patens</name>
    <name type="common">Spreading-leaved earth moss</name>
    <name type="synonym">Physcomitrella patens</name>
    <dbReference type="NCBI Taxonomy" id="3218"/>
    <lineage>
        <taxon>Eukaryota</taxon>
        <taxon>Viridiplantae</taxon>
        <taxon>Streptophyta</taxon>
        <taxon>Embryophyta</taxon>
        <taxon>Bryophyta</taxon>
        <taxon>Bryophytina</taxon>
        <taxon>Bryopsida</taxon>
        <taxon>Funariidae</taxon>
        <taxon>Funariales</taxon>
        <taxon>Funariaceae</taxon>
        <taxon>Physcomitrium</taxon>
    </lineage>
</organism>
<sequence>MIIGLYPSNNGGEGRLTCGAYNEGDVSTGTIFMFGNSQSSLDVAPSTSSGDPFVERMPLQSLMRCVVLRKNGHQMGSLQ</sequence>
<dbReference type="InParanoid" id="A0A2K1L1D1"/>
<dbReference type="Gramene" id="Pp3c2_13579V3.1">
    <property type="protein sequence ID" value="PAC:32936211.CDS.1"/>
    <property type="gene ID" value="Pp3c2_13579"/>
</dbReference>
<accession>A0A2K1L1D1</accession>
<evidence type="ECO:0000313" key="1">
    <source>
        <dbReference type="EMBL" id="PNR59840.1"/>
    </source>
</evidence>
<reference evidence="2" key="3">
    <citation type="submission" date="2020-12" db="UniProtKB">
        <authorList>
            <consortium name="EnsemblPlants"/>
        </authorList>
    </citation>
    <scope>IDENTIFICATION</scope>
</reference>
<reference evidence="1 3" key="1">
    <citation type="journal article" date="2008" name="Science">
        <title>The Physcomitrella genome reveals evolutionary insights into the conquest of land by plants.</title>
        <authorList>
            <person name="Rensing S."/>
            <person name="Lang D."/>
            <person name="Zimmer A."/>
            <person name="Terry A."/>
            <person name="Salamov A."/>
            <person name="Shapiro H."/>
            <person name="Nishiyama T."/>
            <person name="Perroud P.-F."/>
            <person name="Lindquist E."/>
            <person name="Kamisugi Y."/>
            <person name="Tanahashi T."/>
            <person name="Sakakibara K."/>
            <person name="Fujita T."/>
            <person name="Oishi K."/>
            <person name="Shin-I T."/>
            <person name="Kuroki Y."/>
            <person name="Toyoda A."/>
            <person name="Suzuki Y."/>
            <person name="Hashimoto A."/>
            <person name="Yamaguchi K."/>
            <person name="Sugano A."/>
            <person name="Kohara Y."/>
            <person name="Fujiyama A."/>
            <person name="Anterola A."/>
            <person name="Aoki S."/>
            <person name="Ashton N."/>
            <person name="Barbazuk W.B."/>
            <person name="Barker E."/>
            <person name="Bennetzen J."/>
            <person name="Bezanilla M."/>
            <person name="Blankenship R."/>
            <person name="Cho S.H."/>
            <person name="Dutcher S."/>
            <person name="Estelle M."/>
            <person name="Fawcett J.A."/>
            <person name="Gundlach H."/>
            <person name="Hanada K."/>
            <person name="Heyl A."/>
            <person name="Hicks K.A."/>
            <person name="Hugh J."/>
            <person name="Lohr M."/>
            <person name="Mayer K."/>
            <person name="Melkozernov A."/>
            <person name="Murata T."/>
            <person name="Nelson D."/>
            <person name="Pils B."/>
            <person name="Prigge M."/>
            <person name="Reiss B."/>
            <person name="Renner T."/>
            <person name="Rombauts S."/>
            <person name="Rushton P."/>
            <person name="Sanderfoot A."/>
            <person name="Schween G."/>
            <person name="Shiu S.-H."/>
            <person name="Stueber K."/>
            <person name="Theodoulou F.L."/>
            <person name="Tu H."/>
            <person name="Van de Peer Y."/>
            <person name="Verrier P.J."/>
            <person name="Waters E."/>
            <person name="Wood A."/>
            <person name="Yang L."/>
            <person name="Cove D."/>
            <person name="Cuming A."/>
            <person name="Hasebe M."/>
            <person name="Lucas S."/>
            <person name="Mishler D.B."/>
            <person name="Reski R."/>
            <person name="Grigoriev I."/>
            <person name="Quatrano R.S."/>
            <person name="Boore J.L."/>
        </authorList>
    </citation>
    <scope>NUCLEOTIDE SEQUENCE [LARGE SCALE GENOMIC DNA]</scope>
    <source>
        <strain evidence="2 3">cv. Gransden 2004</strain>
    </source>
</reference>
<reference evidence="1 3" key="2">
    <citation type="journal article" date="2018" name="Plant J.">
        <title>The Physcomitrella patens chromosome-scale assembly reveals moss genome structure and evolution.</title>
        <authorList>
            <person name="Lang D."/>
            <person name="Ullrich K.K."/>
            <person name="Murat F."/>
            <person name="Fuchs J."/>
            <person name="Jenkins J."/>
            <person name="Haas F.B."/>
            <person name="Piednoel M."/>
            <person name="Gundlach H."/>
            <person name="Van Bel M."/>
            <person name="Meyberg R."/>
            <person name="Vives C."/>
            <person name="Morata J."/>
            <person name="Symeonidi A."/>
            <person name="Hiss M."/>
            <person name="Muchero W."/>
            <person name="Kamisugi Y."/>
            <person name="Saleh O."/>
            <person name="Blanc G."/>
            <person name="Decker E.L."/>
            <person name="van Gessel N."/>
            <person name="Grimwood J."/>
            <person name="Hayes R.D."/>
            <person name="Graham S.W."/>
            <person name="Gunter L.E."/>
            <person name="McDaniel S.F."/>
            <person name="Hoernstein S.N.W."/>
            <person name="Larsson A."/>
            <person name="Li F.W."/>
            <person name="Perroud P.F."/>
            <person name="Phillips J."/>
            <person name="Ranjan P."/>
            <person name="Rokshar D.S."/>
            <person name="Rothfels C.J."/>
            <person name="Schneider L."/>
            <person name="Shu S."/>
            <person name="Stevenson D.W."/>
            <person name="Thummler F."/>
            <person name="Tillich M."/>
            <person name="Villarreal Aguilar J.C."/>
            <person name="Widiez T."/>
            <person name="Wong G.K."/>
            <person name="Wymore A."/>
            <person name="Zhang Y."/>
            <person name="Zimmer A.D."/>
            <person name="Quatrano R.S."/>
            <person name="Mayer K.F.X."/>
            <person name="Goodstein D."/>
            <person name="Casacuberta J.M."/>
            <person name="Vandepoele K."/>
            <person name="Reski R."/>
            <person name="Cuming A.C."/>
            <person name="Tuskan G.A."/>
            <person name="Maumus F."/>
            <person name="Salse J."/>
            <person name="Schmutz J."/>
            <person name="Rensing S.A."/>
        </authorList>
    </citation>
    <scope>NUCLEOTIDE SEQUENCE [LARGE SCALE GENOMIC DNA]</scope>
    <source>
        <strain evidence="2 3">cv. Gransden 2004</strain>
    </source>
</reference>
<gene>
    <name evidence="1" type="ORF">PHYPA_002632</name>
</gene>
<evidence type="ECO:0000313" key="3">
    <source>
        <dbReference type="Proteomes" id="UP000006727"/>
    </source>
</evidence>
<dbReference type="AlphaFoldDB" id="A0A2K1L1D1"/>
<protein>
    <submittedName>
        <fullName evidence="1 2">Uncharacterized protein</fullName>
    </submittedName>
</protein>
<dbReference type="EMBL" id="ABEU02000002">
    <property type="protein sequence ID" value="PNR59840.1"/>
    <property type="molecule type" value="Genomic_DNA"/>
</dbReference>
<evidence type="ECO:0000313" key="2">
    <source>
        <dbReference type="EnsemblPlants" id="PAC:32936211.CDS.1"/>
    </source>
</evidence>
<dbReference type="Proteomes" id="UP000006727">
    <property type="component" value="Chromosome 2"/>
</dbReference>